<name>A0A4P0Y225_KLEPN</name>
<proteinExistence type="predicted"/>
<organism evidence="1">
    <name type="scientific">Klebsiella pneumoniae</name>
    <dbReference type="NCBI Taxonomy" id="573"/>
    <lineage>
        <taxon>Bacteria</taxon>
        <taxon>Pseudomonadati</taxon>
        <taxon>Pseudomonadota</taxon>
        <taxon>Gammaproteobacteria</taxon>
        <taxon>Enterobacterales</taxon>
        <taxon>Enterobacteriaceae</taxon>
        <taxon>Klebsiella/Raoultella group</taxon>
        <taxon>Klebsiella</taxon>
        <taxon>Klebsiella pneumoniae complex</taxon>
    </lineage>
</organism>
<dbReference type="Proteomes" id="UP000507695">
    <property type="component" value="Unassembled WGS sequence"/>
</dbReference>
<dbReference type="AlphaFoldDB" id="A0A4P0Y225"/>
<sequence>MNMITGQVRLFEAKAVSGLDIETVRFLLWAETSFSTTSGTHGDSFQIISCASL</sequence>
<protein>
    <submittedName>
        <fullName evidence="1">Uncharacterized protein</fullName>
    </submittedName>
</protein>
<accession>A0A4P0Y225</accession>
<evidence type="ECO:0000313" key="1">
    <source>
        <dbReference type="EMBL" id="VTM53745.1"/>
    </source>
</evidence>
<dbReference type="EMBL" id="CABDVL010000003">
    <property type="protein sequence ID" value="VTM53745.1"/>
    <property type="molecule type" value="Genomic_DNA"/>
</dbReference>
<reference evidence="1" key="1">
    <citation type="submission" date="2019-04" db="EMBL/GenBank/DDBJ databases">
        <authorList>
            <consortium name="Pathogen Informatics"/>
        </authorList>
    </citation>
    <scope>NUCLEOTIDE SEQUENCE</scope>
    <source>
        <strain evidence="1">NCTC9183</strain>
    </source>
</reference>
<gene>
    <name evidence="1" type="ORF">NCTC9183_02667</name>
</gene>